<protein>
    <recommendedName>
        <fullName evidence="5">Fibronectin type-III domain-containing protein</fullName>
    </recommendedName>
</protein>
<proteinExistence type="predicted"/>
<dbReference type="InterPro" id="IPR013783">
    <property type="entry name" value="Ig-like_fold"/>
</dbReference>
<keyword evidence="2" id="KW-1133">Transmembrane helix</keyword>
<evidence type="ECO:0000256" key="2">
    <source>
        <dbReference type="SAM" id="Phobius"/>
    </source>
</evidence>
<dbReference type="Gene3D" id="2.60.40.10">
    <property type="entry name" value="Immunoglobulins"/>
    <property type="match status" value="1"/>
</dbReference>
<evidence type="ECO:0000256" key="1">
    <source>
        <dbReference type="SAM" id="MobiDB-lite"/>
    </source>
</evidence>
<evidence type="ECO:0000313" key="3">
    <source>
        <dbReference type="EMBL" id="MBM7798211.1"/>
    </source>
</evidence>
<dbReference type="PROSITE" id="PS51257">
    <property type="entry name" value="PROKAR_LIPOPROTEIN"/>
    <property type="match status" value="1"/>
</dbReference>
<feature type="compositionally biased region" description="Pro residues" evidence="1">
    <location>
        <begin position="203"/>
        <end position="228"/>
    </location>
</feature>
<evidence type="ECO:0008006" key="5">
    <source>
        <dbReference type="Google" id="ProtNLM"/>
    </source>
</evidence>
<keyword evidence="2" id="KW-0812">Transmembrane</keyword>
<name>A0ABS2RJ25_9ACTN</name>
<keyword evidence="2" id="KW-0472">Membrane</keyword>
<feature type="compositionally biased region" description="Low complexity" evidence="1">
    <location>
        <begin position="65"/>
        <end position="92"/>
    </location>
</feature>
<feature type="transmembrane region" description="Helical" evidence="2">
    <location>
        <begin position="9"/>
        <end position="25"/>
    </location>
</feature>
<accession>A0ABS2RJ25</accession>
<reference evidence="3 4" key="1">
    <citation type="submission" date="2021-01" db="EMBL/GenBank/DDBJ databases">
        <title>Sequencing the genomes of 1000 actinobacteria strains.</title>
        <authorList>
            <person name="Klenk H.-P."/>
        </authorList>
    </citation>
    <scope>NUCLEOTIDE SEQUENCE [LARGE SCALE GENOMIC DNA]</scope>
    <source>
        <strain evidence="3 4">DSM 18662</strain>
    </source>
</reference>
<sequence>MRAETTRRLLVFAVCAVGVGCLYWVPEIASSPHQLGGAPAPDPHPTSKATVTVTTRNPTRPPSRPTAARTALTHSDAAPPQQTRRGTTTQQPSITPTRQRRSSDDRSRPERLSGLALLRADHDTLTVSWAAGTDNVGVVAYRVLLNGYLQRTTTALQATLNWFNSDDAQIVQIQAVDRAGNESPVSAALLVRRPAAGSTESPEPTPTPSPSSPAPTPTGTPSQAPTPGPSDASPTPSDSPSPSVTPAASGIGSVPADGGASQQPLAPGTGDRAITTPDPELTQ</sequence>
<gene>
    <name evidence="3" type="ORF">JOE57_001132</name>
</gene>
<keyword evidence="4" id="KW-1185">Reference proteome</keyword>
<feature type="compositionally biased region" description="Basic and acidic residues" evidence="1">
    <location>
        <begin position="101"/>
        <end position="110"/>
    </location>
</feature>
<feature type="compositionally biased region" description="Low complexity" evidence="1">
    <location>
        <begin position="49"/>
        <end position="58"/>
    </location>
</feature>
<comment type="caution">
    <text evidence="3">The sequence shown here is derived from an EMBL/GenBank/DDBJ whole genome shotgun (WGS) entry which is preliminary data.</text>
</comment>
<feature type="compositionally biased region" description="Low complexity" evidence="1">
    <location>
        <begin position="229"/>
        <end position="250"/>
    </location>
</feature>
<evidence type="ECO:0000313" key="4">
    <source>
        <dbReference type="Proteomes" id="UP000704762"/>
    </source>
</evidence>
<feature type="region of interest" description="Disordered" evidence="1">
    <location>
        <begin position="34"/>
        <end position="110"/>
    </location>
</feature>
<organism evidence="3 4">
    <name type="scientific">Microlunatus panaciterrae</name>
    <dbReference type="NCBI Taxonomy" id="400768"/>
    <lineage>
        <taxon>Bacteria</taxon>
        <taxon>Bacillati</taxon>
        <taxon>Actinomycetota</taxon>
        <taxon>Actinomycetes</taxon>
        <taxon>Propionibacteriales</taxon>
        <taxon>Propionibacteriaceae</taxon>
        <taxon>Microlunatus</taxon>
    </lineage>
</organism>
<dbReference type="RefSeq" id="WP_204916786.1">
    <property type="nucleotide sequence ID" value="NZ_BAAAQP010000011.1"/>
</dbReference>
<dbReference type="EMBL" id="JAFBCF010000001">
    <property type="protein sequence ID" value="MBM7798211.1"/>
    <property type="molecule type" value="Genomic_DNA"/>
</dbReference>
<feature type="region of interest" description="Disordered" evidence="1">
    <location>
        <begin position="194"/>
        <end position="283"/>
    </location>
</feature>
<dbReference type="Proteomes" id="UP000704762">
    <property type="component" value="Unassembled WGS sequence"/>
</dbReference>